<evidence type="ECO:0000256" key="3">
    <source>
        <dbReference type="ARBA" id="ARBA00022989"/>
    </source>
</evidence>
<reference evidence="7 8" key="1">
    <citation type="submission" date="2020-02" db="EMBL/GenBank/DDBJ databases">
        <title>Draft genome sequence of Haematococcus lacustris strain NIES-144.</title>
        <authorList>
            <person name="Morimoto D."/>
            <person name="Nakagawa S."/>
            <person name="Yoshida T."/>
            <person name="Sawayama S."/>
        </authorList>
    </citation>
    <scope>NUCLEOTIDE SEQUENCE [LARGE SCALE GENOMIC DNA]</scope>
    <source>
        <strain evidence="7 8">NIES-144</strain>
    </source>
</reference>
<dbReference type="SUPFAM" id="SSF82866">
    <property type="entry name" value="Multidrug efflux transporter AcrB transmembrane domain"/>
    <property type="match status" value="1"/>
</dbReference>
<dbReference type="Proteomes" id="UP000485058">
    <property type="component" value="Unassembled WGS sequence"/>
</dbReference>
<dbReference type="EMBL" id="BLLF01000190">
    <property type="protein sequence ID" value="GFH08869.1"/>
    <property type="molecule type" value="Genomic_DNA"/>
</dbReference>
<keyword evidence="3 5" id="KW-1133">Transmembrane helix</keyword>
<dbReference type="PANTHER" id="PTHR10796:SF92">
    <property type="entry name" value="PATCHED-RELATED, ISOFORM A"/>
    <property type="match status" value="1"/>
</dbReference>
<dbReference type="GO" id="GO:0016020">
    <property type="term" value="C:membrane"/>
    <property type="evidence" value="ECO:0007669"/>
    <property type="project" value="UniProtKB-SubCell"/>
</dbReference>
<comment type="subcellular location">
    <subcellularLocation>
        <location evidence="1">Membrane</location>
        <topology evidence="1">Multi-pass membrane protein</topology>
    </subcellularLocation>
</comment>
<evidence type="ECO:0000256" key="1">
    <source>
        <dbReference type="ARBA" id="ARBA00004141"/>
    </source>
</evidence>
<feature type="transmembrane region" description="Helical" evidence="5">
    <location>
        <begin position="135"/>
        <end position="158"/>
    </location>
</feature>
<dbReference type="PANTHER" id="PTHR10796">
    <property type="entry name" value="PATCHED-RELATED"/>
    <property type="match status" value="1"/>
</dbReference>
<evidence type="ECO:0000313" key="7">
    <source>
        <dbReference type="EMBL" id="GFH08869.1"/>
    </source>
</evidence>
<sequence>MLVPDVPVQRQIVSLHWVVHWPHAAGSKLSPTLIYALCPTEVPLKPHTTLTRPRCGALIVSVINMVMATGLAVDYCVYFAQKFMAVHADGTGDQRMIAAMGDTGSAVFLGGLTALCGSVPMAFSKSIIIRTFFKLIFGTILFSLLVGLLLMPVLFSLLRPPPIKSVLVFESEPEHKATQHDAEVGMAPIADK</sequence>
<evidence type="ECO:0000256" key="4">
    <source>
        <dbReference type="ARBA" id="ARBA00023136"/>
    </source>
</evidence>
<feature type="domain" description="Membrane transport protein MMPL" evidence="6">
    <location>
        <begin position="60"/>
        <end position="158"/>
    </location>
</feature>
<organism evidence="7 8">
    <name type="scientific">Haematococcus lacustris</name>
    <name type="common">Green alga</name>
    <name type="synonym">Haematococcus pluvialis</name>
    <dbReference type="NCBI Taxonomy" id="44745"/>
    <lineage>
        <taxon>Eukaryota</taxon>
        <taxon>Viridiplantae</taxon>
        <taxon>Chlorophyta</taxon>
        <taxon>core chlorophytes</taxon>
        <taxon>Chlorophyceae</taxon>
        <taxon>CS clade</taxon>
        <taxon>Chlamydomonadales</taxon>
        <taxon>Haematococcaceae</taxon>
        <taxon>Haematococcus</taxon>
    </lineage>
</organism>
<comment type="caution">
    <text evidence="7">The sequence shown here is derived from an EMBL/GenBank/DDBJ whole genome shotgun (WGS) entry which is preliminary data.</text>
</comment>
<keyword evidence="4 5" id="KW-0472">Membrane</keyword>
<dbReference type="InterPro" id="IPR051697">
    <property type="entry name" value="Patched_domain-protein"/>
</dbReference>
<protein>
    <submittedName>
        <fullName evidence="7">Sterol sensing 5-transmembrane protein</fullName>
    </submittedName>
</protein>
<dbReference type="InterPro" id="IPR004869">
    <property type="entry name" value="MMPL_dom"/>
</dbReference>
<gene>
    <name evidence="7" type="ORF">HaLaN_03904</name>
</gene>
<name>A0A699YRJ0_HAELA</name>
<evidence type="ECO:0000313" key="8">
    <source>
        <dbReference type="Proteomes" id="UP000485058"/>
    </source>
</evidence>
<dbReference type="Pfam" id="PF03176">
    <property type="entry name" value="MMPL"/>
    <property type="match status" value="1"/>
</dbReference>
<evidence type="ECO:0000256" key="5">
    <source>
        <dbReference type="SAM" id="Phobius"/>
    </source>
</evidence>
<keyword evidence="8" id="KW-1185">Reference proteome</keyword>
<proteinExistence type="predicted"/>
<accession>A0A699YRJ0</accession>
<feature type="transmembrane region" description="Helical" evidence="5">
    <location>
        <begin position="105"/>
        <end position="123"/>
    </location>
</feature>
<dbReference type="AlphaFoldDB" id="A0A699YRJ0"/>
<keyword evidence="2 5" id="KW-0812">Transmembrane</keyword>
<dbReference type="Gene3D" id="1.20.1640.10">
    <property type="entry name" value="Multidrug efflux transporter AcrB transmembrane domain"/>
    <property type="match status" value="1"/>
</dbReference>
<evidence type="ECO:0000256" key="2">
    <source>
        <dbReference type="ARBA" id="ARBA00022692"/>
    </source>
</evidence>
<evidence type="ECO:0000259" key="6">
    <source>
        <dbReference type="Pfam" id="PF03176"/>
    </source>
</evidence>
<feature type="transmembrane region" description="Helical" evidence="5">
    <location>
        <begin position="55"/>
        <end position="80"/>
    </location>
</feature>